<gene>
    <name evidence="1" type="ORF">INT45_001986</name>
</gene>
<dbReference type="OrthoDB" id="10359384at2759"/>
<dbReference type="EMBL" id="JAEPRB010000383">
    <property type="protein sequence ID" value="KAG2216598.1"/>
    <property type="molecule type" value="Genomic_DNA"/>
</dbReference>
<evidence type="ECO:0000313" key="1">
    <source>
        <dbReference type="EMBL" id="KAG2216598.1"/>
    </source>
</evidence>
<organism evidence="1 2">
    <name type="scientific">Circinella minor</name>
    <dbReference type="NCBI Taxonomy" id="1195481"/>
    <lineage>
        <taxon>Eukaryota</taxon>
        <taxon>Fungi</taxon>
        <taxon>Fungi incertae sedis</taxon>
        <taxon>Mucoromycota</taxon>
        <taxon>Mucoromycotina</taxon>
        <taxon>Mucoromycetes</taxon>
        <taxon>Mucorales</taxon>
        <taxon>Lichtheimiaceae</taxon>
        <taxon>Circinella</taxon>
    </lineage>
</organism>
<keyword evidence="2" id="KW-1185">Reference proteome</keyword>
<protein>
    <submittedName>
        <fullName evidence="1">Uncharacterized protein</fullName>
    </submittedName>
</protein>
<comment type="caution">
    <text evidence="1">The sequence shown here is derived from an EMBL/GenBank/DDBJ whole genome shotgun (WGS) entry which is preliminary data.</text>
</comment>
<evidence type="ECO:0000313" key="2">
    <source>
        <dbReference type="Proteomes" id="UP000646827"/>
    </source>
</evidence>
<dbReference type="AlphaFoldDB" id="A0A8H7RVI4"/>
<sequence length="228" mass="26451">MKGSIMPKVVHGNRMEIYKVPDVLFHPTLTTKVTMNYDNYTPNLLTTWIDSADNSQNNHELQQLMLLLNDHETSHIDNGTNIQEGQSRETSKTISTNNTFNILELAPQEILSQLNVHFISEIEQVLGNNEEVQPLQEYNEKLKFPAEIINELQLLMMYKEIHTNIMEYRKKAATALINTIKQDNVLQKVCKYNSRMNGVETILKANNVNPNIIHSRTPFRRIFAQEWK</sequence>
<name>A0A8H7RVI4_9FUNG</name>
<proteinExistence type="predicted"/>
<dbReference type="Proteomes" id="UP000646827">
    <property type="component" value="Unassembled WGS sequence"/>
</dbReference>
<reference evidence="1 2" key="1">
    <citation type="submission" date="2020-12" db="EMBL/GenBank/DDBJ databases">
        <title>Metabolic potential, ecology and presence of endohyphal bacteria is reflected in genomic diversity of Mucoromycotina.</title>
        <authorList>
            <person name="Muszewska A."/>
            <person name="Okrasinska A."/>
            <person name="Steczkiewicz K."/>
            <person name="Drgas O."/>
            <person name="Orlowska M."/>
            <person name="Perlinska-Lenart U."/>
            <person name="Aleksandrzak-Piekarczyk T."/>
            <person name="Szatraj K."/>
            <person name="Zielenkiewicz U."/>
            <person name="Pilsyk S."/>
            <person name="Malc E."/>
            <person name="Mieczkowski P."/>
            <person name="Kruszewska J.S."/>
            <person name="Biernat P."/>
            <person name="Pawlowska J."/>
        </authorList>
    </citation>
    <scope>NUCLEOTIDE SEQUENCE [LARGE SCALE GENOMIC DNA]</scope>
    <source>
        <strain evidence="1 2">CBS 142.35</strain>
    </source>
</reference>
<accession>A0A8H7RVI4</accession>